<dbReference type="AlphaFoldDB" id="A0AAV2CU98"/>
<organism evidence="1 2">
    <name type="scientific">Linum trigynum</name>
    <dbReference type="NCBI Taxonomy" id="586398"/>
    <lineage>
        <taxon>Eukaryota</taxon>
        <taxon>Viridiplantae</taxon>
        <taxon>Streptophyta</taxon>
        <taxon>Embryophyta</taxon>
        <taxon>Tracheophyta</taxon>
        <taxon>Spermatophyta</taxon>
        <taxon>Magnoliopsida</taxon>
        <taxon>eudicotyledons</taxon>
        <taxon>Gunneridae</taxon>
        <taxon>Pentapetalae</taxon>
        <taxon>rosids</taxon>
        <taxon>fabids</taxon>
        <taxon>Malpighiales</taxon>
        <taxon>Linaceae</taxon>
        <taxon>Linum</taxon>
    </lineage>
</organism>
<gene>
    <name evidence="1" type="ORF">LTRI10_LOCUS7143</name>
</gene>
<dbReference type="Proteomes" id="UP001497516">
    <property type="component" value="Chromosome 10"/>
</dbReference>
<accession>A0AAV2CU98</accession>
<keyword evidence="2" id="KW-1185">Reference proteome</keyword>
<evidence type="ECO:0000313" key="1">
    <source>
        <dbReference type="EMBL" id="CAL1359669.1"/>
    </source>
</evidence>
<name>A0AAV2CU98_9ROSI</name>
<sequence>MELAREHTKSSSSAVGLFCIGVARAAPTWAGREAVVAAAGKVATVVEQPALHGLVERLLLLLELSLPRLIWRSLEARRSLGDWWLRSTSTPREIGMLAPPLIISVVIGVETPGIADEVQLLMGSSKFPHRLTILYIVMGALTPMATHYLLLSCNWNDPSTIDGRDQLRNNLFQLGLLGGYSMHTPTWCSSRSPSSSPVISMLCHLFEESILL</sequence>
<proteinExistence type="predicted"/>
<reference evidence="1 2" key="1">
    <citation type="submission" date="2024-04" db="EMBL/GenBank/DDBJ databases">
        <authorList>
            <person name="Fracassetti M."/>
        </authorList>
    </citation>
    <scope>NUCLEOTIDE SEQUENCE [LARGE SCALE GENOMIC DNA]</scope>
</reference>
<protein>
    <submittedName>
        <fullName evidence="1">Uncharacterized protein</fullName>
    </submittedName>
</protein>
<dbReference type="EMBL" id="OZ034814">
    <property type="protein sequence ID" value="CAL1359669.1"/>
    <property type="molecule type" value="Genomic_DNA"/>
</dbReference>
<evidence type="ECO:0000313" key="2">
    <source>
        <dbReference type="Proteomes" id="UP001497516"/>
    </source>
</evidence>